<name>A0AAE8SQL1_9HYPO</name>
<dbReference type="EMBL" id="ONZP01001107">
    <property type="protein sequence ID" value="SPJ93240.1"/>
    <property type="molecule type" value="Genomic_DNA"/>
</dbReference>
<reference evidence="1" key="1">
    <citation type="submission" date="2018-03" db="EMBL/GenBank/DDBJ databases">
        <authorList>
            <person name="Guldener U."/>
        </authorList>
    </citation>
    <scope>NUCLEOTIDE SEQUENCE</scope>
</reference>
<comment type="caution">
    <text evidence="1">The sequence shown here is derived from an EMBL/GenBank/DDBJ whole genome shotgun (WGS) entry which is preliminary data.</text>
</comment>
<evidence type="ECO:0000313" key="1">
    <source>
        <dbReference type="EMBL" id="SPJ93240.1"/>
    </source>
</evidence>
<proteinExistence type="predicted"/>
<gene>
    <name evidence="1" type="ORF">FTOL_13846</name>
</gene>
<organism evidence="1 2">
    <name type="scientific">Fusarium torulosum</name>
    <dbReference type="NCBI Taxonomy" id="33205"/>
    <lineage>
        <taxon>Eukaryota</taxon>
        <taxon>Fungi</taxon>
        <taxon>Dikarya</taxon>
        <taxon>Ascomycota</taxon>
        <taxon>Pezizomycotina</taxon>
        <taxon>Sordariomycetes</taxon>
        <taxon>Hypocreomycetidae</taxon>
        <taxon>Hypocreales</taxon>
        <taxon>Nectriaceae</taxon>
        <taxon>Fusarium</taxon>
    </lineage>
</organism>
<accession>A0AAE8SQL1</accession>
<evidence type="ECO:0000313" key="2">
    <source>
        <dbReference type="Proteomes" id="UP001187734"/>
    </source>
</evidence>
<keyword evidence="2" id="KW-1185">Reference proteome</keyword>
<dbReference type="Proteomes" id="UP001187734">
    <property type="component" value="Unassembled WGS sequence"/>
</dbReference>
<protein>
    <submittedName>
        <fullName evidence="1">Uncharacterized protein</fullName>
    </submittedName>
</protein>
<sequence>MGLAIYYKII</sequence>